<dbReference type="InterPro" id="IPR050535">
    <property type="entry name" value="DNA_Repair-Maintenance_Comp"/>
</dbReference>
<dbReference type="InterPro" id="IPR004843">
    <property type="entry name" value="Calcineurin-like_PHP"/>
</dbReference>
<evidence type="ECO:0000313" key="7">
    <source>
        <dbReference type="Proteomes" id="UP000262582"/>
    </source>
</evidence>
<evidence type="ECO:0000256" key="3">
    <source>
        <dbReference type="ARBA" id="ARBA00022839"/>
    </source>
</evidence>
<keyword evidence="3 6" id="KW-0269">Exonuclease</keyword>
<reference evidence="5 7" key="2">
    <citation type="submission" date="2018-08" db="EMBL/GenBank/DDBJ databases">
        <title>Complete genome of the Arcobacter ellisii type strain LMG 26155.</title>
        <authorList>
            <person name="Miller W.G."/>
            <person name="Yee E."/>
            <person name="Bono J.L."/>
        </authorList>
    </citation>
    <scope>NUCLEOTIDE SEQUENCE [LARGE SCALE GENOMIC DNA]</scope>
    <source>
        <strain evidence="5 7">LMG 26155</strain>
    </source>
</reference>
<dbReference type="EMBL" id="CP032097">
    <property type="protein sequence ID" value="AXX95023.1"/>
    <property type="molecule type" value="Genomic_DNA"/>
</dbReference>
<keyword evidence="2" id="KW-0378">Hydrolase</keyword>
<dbReference type="Proteomes" id="UP000290588">
    <property type="component" value="Unassembled WGS sequence"/>
</dbReference>
<dbReference type="Proteomes" id="UP000262582">
    <property type="component" value="Chromosome"/>
</dbReference>
<sequence>MKILHFSDTHLGFNDLDIINENNINQREADFYDAFTQVVEQIKLIKPDYIIHTGDLFHRASPSNRAITYALEKFNEINALNIPFILIAGNHSTPRTNLSSPILKIFENFKNIYVSYNQEYKKIEFEDVVFHTLPHMNDENIACEQINSCEANIDENKRNIMMMHCSVGAWYLMSEFGEWVYPSNKEYIFEKMDYVALGHWHGFGKVGKYENVYYSGSVERTSLNDKRNSKGFIVANIKDTLTIDYIEINIRTIRQKEIDCSDLEASIQALDTSDCQNAIVEVKLTNLTPLGSIDIQNKQIKELFPTALSVSIKREFKKDITSSNIDNLEAISLEEYFLEHIKESCNDLEYERLKQKTQELFSKYEEVSYDTN</sequence>
<dbReference type="RefSeq" id="WP_118917218.1">
    <property type="nucleotide sequence ID" value="NZ_CP032097.1"/>
</dbReference>
<evidence type="ECO:0000313" key="5">
    <source>
        <dbReference type="EMBL" id="AXX95023.1"/>
    </source>
</evidence>
<gene>
    <name evidence="5" type="ORF">AELL_1360</name>
    <name evidence="6" type="ORF">CP962_08340</name>
</gene>
<keyword evidence="7" id="KW-1185">Reference proteome</keyword>
<reference evidence="6 8" key="1">
    <citation type="submission" date="2017-09" db="EMBL/GenBank/DDBJ databases">
        <title>Genomics of the genus Arcobacter.</title>
        <authorList>
            <person name="Perez-Cataluna A."/>
            <person name="Figueras M.J."/>
            <person name="Salas-Masso N."/>
        </authorList>
    </citation>
    <scope>NUCLEOTIDE SEQUENCE [LARGE SCALE GENOMIC DNA]</scope>
    <source>
        <strain evidence="6 8">CECT 7837</strain>
    </source>
</reference>
<protein>
    <submittedName>
        <fullName evidence="6">Exonuclease sbcCD subunit D</fullName>
    </submittedName>
    <submittedName>
        <fullName evidence="5">SbcCD-like exonuclease, nuclease subunit</fullName>
    </submittedName>
</protein>
<dbReference type="KEGG" id="aell:AELL_1360"/>
<dbReference type="Pfam" id="PF00149">
    <property type="entry name" value="Metallophos"/>
    <property type="match status" value="1"/>
</dbReference>
<dbReference type="GO" id="GO:0004527">
    <property type="term" value="F:exonuclease activity"/>
    <property type="evidence" value="ECO:0007669"/>
    <property type="project" value="UniProtKB-KW"/>
</dbReference>
<evidence type="ECO:0000313" key="8">
    <source>
        <dbReference type="Proteomes" id="UP000290588"/>
    </source>
</evidence>
<dbReference type="PANTHER" id="PTHR30337">
    <property type="entry name" value="COMPONENT OF ATP-DEPENDENT DSDNA EXONUCLEASE"/>
    <property type="match status" value="1"/>
</dbReference>
<dbReference type="PANTHER" id="PTHR30337:SF0">
    <property type="entry name" value="NUCLEASE SBCCD SUBUNIT D"/>
    <property type="match status" value="1"/>
</dbReference>
<dbReference type="Gene3D" id="3.60.21.10">
    <property type="match status" value="1"/>
</dbReference>
<feature type="domain" description="Calcineurin-like phosphoesterase" evidence="4">
    <location>
        <begin position="1"/>
        <end position="202"/>
    </location>
</feature>
<dbReference type="InterPro" id="IPR041796">
    <property type="entry name" value="Mre11_N"/>
</dbReference>
<evidence type="ECO:0000256" key="2">
    <source>
        <dbReference type="ARBA" id="ARBA00022801"/>
    </source>
</evidence>
<evidence type="ECO:0000259" key="4">
    <source>
        <dbReference type="Pfam" id="PF00149"/>
    </source>
</evidence>
<dbReference type="InterPro" id="IPR029052">
    <property type="entry name" value="Metallo-depent_PP-like"/>
</dbReference>
<name>A0A347U845_9BACT</name>
<dbReference type="EMBL" id="NXIG01000007">
    <property type="protein sequence ID" value="RXI30347.1"/>
    <property type="molecule type" value="Genomic_DNA"/>
</dbReference>
<dbReference type="AlphaFoldDB" id="A0A347U845"/>
<dbReference type="OrthoDB" id="9773856at2"/>
<evidence type="ECO:0000256" key="1">
    <source>
        <dbReference type="ARBA" id="ARBA00022722"/>
    </source>
</evidence>
<evidence type="ECO:0000313" key="6">
    <source>
        <dbReference type="EMBL" id="RXI30347.1"/>
    </source>
</evidence>
<accession>A0A347U845</accession>
<dbReference type="SUPFAM" id="SSF56300">
    <property type="entry name" value="Metallo-dependent phosphatases"/>
    <property type="match status" value="1"/>
</dbReference>
<organism evidence="6 8">
    <name type="scientific">Arcobacter ellisii</name>
    <dbReference type="NCBI Taxonomy" id="913109"/>
    <lineage>
        <taxon>Bacteria</taxon>
        <taxon>Pseudomonadati</taxon>
        <taxon>Campylobacterota</taxon>
        <taxon>Epsilonproteobacteria</taxon>
        <taxon>Campylobacterales</taxon>
        <taxon>Arcobacteraceae</taxon>
        <taxon>Arcobacter</taxon>
    </lineage>
</organism>
<keyword evidence="1" id="KW-0540">Nuclease</keyword>
<proteinExistence type="predicted"/>
<dbReference type="CDD" id="cd00840">
    <property type="entry name" value="MPP_Mre11_N"/>
    <property type="match status" value="1"/>
</dbReference>